<dbReference type="EMBL" id="PKMF04000644">
    <property type="protein sequence ID" value="KAK7823128.1"/>
    <property type="molecule type" value="Genomic_DNA"/>
</dbReference>
<gene>
    <name evidence="2" type="ORF">CFP56_035875</name>
</gene>
<keyword evidence="3" id="KW-1185">Reference proteome</keyword>
<name>A0AAW0J8I1_QUESU</name>
<feature type="region of interest" description="Disordered" evidence="1">
    <location>
        <begin position="1"/>
        <end position="29"/>
    </location>
</feature>
<comment type="caution">
    <text evidence="2">The sequence shown here is derived from an EMBL/GenBank/DDBJ whole genome shotgun (WGS) entry which is preliminary data.</text>
</comment>
<dbReference type="AlphaFoldDB" id="A0AAW0J8I1"/>
<dbReference type="PANTHER" id="PTHR35286">
    <property type="entry name" value="EXPRESSED PROTEIN"/>
    <property type="match status" value="1"/>
</dbReference>
<evidence type="ECO:0000313" key="3">
    <source>
        <dbReference type="Proteomes" id="UP000237347"/>
    </source>
</evidence>
<evidence type="ECO:0000313" key="2">
    <source>
        <dbReference type="EMBL" id="KAK7823128.1"/>
    </source>
</evidence>
<feature type="compositionally biased region" description="Basic and acidic residues" evidence="1">
    <location>
        <begin position="16"/>
        <end position="27"/>
    </location>
</feature>
<accession>A0AAW0J8I1</accession>
<evidence type="ECO:0000256" key="1">
    <source>
        <dbReference type="SAM" id="MobiDB-lite"/>
    </source>
</evidence>
<proteinExistence type="predicted"/>
<sequence length="246" mass="28428">MGGVRLGPDRILSPHPLEKPPHHHDCPSKSLNPLRLYTNLFPSQTPKPPPQEIANSNHKAQILKEERTIERELIKAITTRKLNPLKPNSGRSVPIGKYYVCVSYHEESDFSCRVWEWHGHMVFYNDENGYTQECMYGNYFERMMMMMRKVFRDESDEEDESHEERISGLISRRSHRLIGEAMNGEVLSPSTNKKWCHQLQKYRYSSNGVGREMWEKRENRSGAVEGECSVEGFSVEGGFSMEGAFG</sequence>
<protein>
    <submittedName>
        <fullName evidence="2">Uncharacterized protein</fullName>
    </submittedName>
</protein>
<dbReference type="Proteomes" id="UP000237347">
    <property type="component" value="Unassembled WGS sequence"/>
</dbReference>
<dbReference type="PANTHER" id="PTHR35286:SF1">
    <property type="entry name" value="EXPRESSED PROTEIN"/>
    <property type="match status" value="1"/>
</dbReference>
<reference evidence="2 3" key="1">
    <citation type="journal article" date="2018" name="Sci. Data">
        <title>The draft genome sequence of cork oak.</title>
        <authorList>
            <person name="Ramos A.M."/>
            <person name="Usie A."/>
            <person name="Barbosa P."/>
            <person name="Barros P.M."/>
            <person name="Capote T."/>
            <person name="Chaves I."/>
            <person name="Simoes F."/>
            <person name="Abreu I."/>
            <person name="Carrasquinho I."/>
            <person name="Faro C."/>
            <person name="Guimaraes J.B."/>
            <person name="Mendonca D."/>
            <person name="Nobrega F."/>
            <person name="Rodrigues L."/>
            <person name="Saibo N.J.M."/>
            <person name="Varela M.C."/>
            <person name="Egas C."/>
            <person name="Matos J."/>
            <person name="Miguel C.M."/>
            <person name="Oliveira M.M."/>
            <person name="Ricardo C.P."/>
            <person name="Goncalves S."/>
        </authorList>
    </citation>
    <scope>NUCLEOTIDE SEQUENCE [LARGE SCALE GENOMIC DNA]</scope>
    <source>
        <strain evidence="3">cv. HL8</strain>
    </source>
</reference>
<organism evidence="2 3">
    <name type="scientific">Quercus suber</name>
    <name type="common">Cork oak</name>
    <dbReference type="NCBI Taxonomy" id="58331"/>
    <lineage>
        <taxon>Eukaryota</taxon>
        <taxon>Viridiplantae</taxon>
        <taxon>Streptophyta</taxon>
        <taxon>Embryophyta</taxon>
        <taxon>Tracheophyta</taxon>
        <taxon>Spermatophyta</taxon>
        <taxon>Magnoliopsida</taxon>
        <taxon>eudicotyledons</taxon>
        <taxon>Gunneridae</taxon>
        <taxon>Pentapetalae</taxon>
        <taxon>rosids</taxon>
        <taxon>fabids</taxon>
        <taxon>Fagales</taxon>
        <taxon>Fagaceae</taxon>
        <taxon>Quercus</taxon>
    </lineage>
</organism>